<sequence>MRIPKFAWIYSVVTRVTALGLLPMLVLGGALIFLSQMNSQNAEFQNNTQTYNQLMQNAQGISTAVNRLRAIGGEFLLHPKVEAAEIAANARERVVILVEETRALNVSGIEDELYDNLEGYAYGFSETFGAVVEATIERGTSSDGGLIAELQATSSEIQIEINKGRRLPNVGKDIHRVAALLKDLQAMEWTISVDGYAVEKNTFKNRIGQFGSVIKTASMPEEVARKINEIWASYTETLAQIEELNTDIQEDMTFALEQLDEMIPAAKQLNDFGVEGEKTAAALHRQASKASMQRFLLQAGAMGIVGLMIAGYLAWRISRPLANLHSAMSVLAKGDVSANIEGTNGRDEFAKMAKILEVFRANAIERNQLNEARDADHKHRQVREQKVAGLVSEFEKAATAAGDGFNSAIQSLHEASFALNVTVESVSDKAGKAGEAVSQASTSVATVASASEEMSLSIREVASEAVNSKDVADEVGSLVISTSGTIQELAESATRIGQVVNLIKDIADQTNLLALNATIEAARAGEMGKGFAVVASEVKHLANQTTTATEEISQQIHAIQQVSNDAVGSIDKVTSMMEKLSGSSSAVAAAVEQQSVTVGEIARSVTDASDQSRIGESEMLEVANTVENSTKTAEDINNQADNISEEADQFNRSIKAFLEEVQAA</sequence>
<keyword evidence="5" id="KW-0472">Membrane</keyword>
<dbReference type="PATRIC" id="fig|989403.3.peg.2221"/>
<dbReference type="PANTHER" id="PTHR32089">
    <property type="entry name" value="METHYL-ACCEPTING CHEMOTAXIS PROTEIN MCPB"/>
    <property type="match status" value="1"/>
</dbReference>
<feature type="transmembrane region" description="Helical" evidence="5">
    <location>
        <begin position="6"/>
        <end position="34"/>
    </location>
</feature>
<reference evidence="8 9" key="1">
    <citation type="journal article" date="2016" name="Front. Microbiol.">
        <title>Comparative Genomic Analysis Reveals a Diverse Repertoire of Genes Involved in Prokaryote-Eukaryote Interactions within the Pseudovibrio Genus.</title>
        <authorList>
            <person name="Romano S."/>
            <person name="Fernandez-Guerra A."/>
            <person name="Reen F.J."/>
            <person name="Glockner F.O."/>
            <person name="Crowley S.P."/>
            <person name="O'Sullivan O."/>
            <person name="Cotter P.D."/>
            <person name="Adams C."/>
            <person name="Dobson A.D."/>
            <person name="O'Gara F."/>
        </authorList>
    </citation>
    <scope>NUCLEOTIDE SEQUENCE [LARGE SCALE GENOMIC DNA]</scope>
    <source>
        <strain evidence="8 9">Ad2</strain>
    </source>
</reference>
<dbReference type="Pfam" id="PF00672">
    <property type="entry name" value="HAMP"/>
    <property type="match status" value="1"/>
</dbReference>
<dbReference type="Proteomes" id="UP000076577">
    <property type="component" value="Unassembled WGS sequence"/>
</dbReference>
<keyword evidence="5" id="KW-0812">Transmembrane</keyword>
<dbReference type="AlphaFoldDB" id="A0A165YXM8"/>
<feature type="coiled-coil region" evidence="4">
    <location>
        <begin position="626"/>
        <end position="660"/>
    </location>
</feature>
<evidence type="ECO:0000313" key="8">
    <source>
        <dbReference type="EMBL" id="KZL19326.1"/>
    </source>
</evidence>
<dbReference type="EMBL" id="LMCB01000015">
    <property type="protein sequence ID" value="KZL19326.1"/>
    <property type="molecule type" value="Genomic_DNA"/>
</dbReference>
<evidence type="ECO:0000256" key="1">
    <source>
        <dbReference type="ARBA" id="ARBA00023224"/>
    </source>
</evidence>
<protein>
    <submittedName>
        <fullName evidence="8">Methyl-accepting chemotaxis protein 4</fullName>
    </submittedName>
</protein>
<dbReference type="Pfam" id="PF00015">
    <property type="entry name" value="MCPsignal"/>
    <property type="match status" value="1"/>
</dbReference>
<feature type="transmembrane region" description="Helical" evidence="5">
    <location>
        <begin position="295"/>
        <end position="315"/>
    </location>
</feature>
<evidence type="ECO:0000256" key="4">
    <source>
        <dbReference type="SAM" id="Coils"/>
    </source>
</evidence>
<proteinExistence type="inferred from homology"/>
<dbReference type="Gene3D" id="6.10.340.10">
    <property type="match status" value="1"/>
</dbReference>
<dbReference type="PANTHER" id="PTHR32089:SF112">
    <property type="entry name" value="LYSOZYME-LIKE PROTEIN-RELATED"/>
    <property type="match status" value="1"/>
</dbReference>
<evidence type="ECO:0000259" key="6">
    <source>
        <dbReference type="PROSITE" id="PS50111"/>
    </source>
</evidence>
<dbReference type="PROSITE" id="PS50111">
    <property type="entry name" value="CHEMOTAXIS_TRANSDUC_2"/>
    <property type="match status" value="1"/>
</dbReference>
<evidence type="ECO:0000259" key="7">
    <source>
        <dbReference type="PROSITE" id="PS50885"/>
    </source>
</evidence>
<keyword evidence="9" id="KW-1185">Reference proteome</keyword>
<name>A0A165YXM8_9HYPH</name>
<keyword evidence="5" id="KW-1133">Transmembrane helix</keyword>
<keyword evidence="4" id="KW-0175">Coiled coil</keyword>
<dbReference type="Gene3D" id="1.10.287.950">
    <property type="entry name" value="Methyl-accepting chemotaxis protein"/>
    <property type="match status" value="1"/>
</dbReference>
<feature type="domain" description="HAMP" evidence="7">
    <location>
        <begin position="315"/>
        <end position="368"/>
    </location>
</feature>
<dbReference type="RefSeq" id="WP_208979351.1">
    <property type="nucleotide sequence ID" value="NZ_FOFM01000002.1"/>
</dbReference>
<dbReference type="SMART" id="SM00283">
    <property type="entry name" value="MA"/>
    <property type="match status" value="1"/>
</dbReference>
<dbReference type="STRING" id="989403.SAMN05421798_102629"/>
<comment type="caution">
    <text evidence="8">The sequence shown here is derived from an EMBL/GenBank/DDBJ whole genome shotgun (WGS) entry which is preliminary data.</text>
</comment>
<dbReference type="InterPro" id="IPR004089">
    <property type="entry name" value="MCPsignal_dom"/>
</dbReference>
<dbReference type="SUPFAM" id="SSF58104">
    <property type="entry name" value="Methyl-accepting chemotaxis protein (MCP) signaling domain"/>
    <property type="match status" value="1"/>
</dbReference>
<accession>A0A165YXM8</accession>
<dbReference type="PROSITE" id="PS50885">
    <property type="entry name" value="HAMP"/>
    <property type="match status" value="1"/>
</dbReference>
<dbReference type="GO" id="GO:0007165">
    <property type="term" value="P:signal transduction"/>
    <property type="evidence" value="ECO:0007669"/>
    <property type="project" value="UniProtKB-KW"/>
</dbReference>
<evidence type="ECO:0000256" key="2">
    <source>
        <dbReference type="ARBA" id="ARBA00029447"/>
    </source>
</evidence>
<gene>
    <name evidence="8" type="primary">mcp4_4</name>
    <name evidence="8" type="ORF">PsAD2_02078</name>
</gene>
<organism evidence="8 9">
    <name type="scientific">Pseudovibrio axinellae</name>
    <dbReference type="NCBI Taxonomy" id="989403"/>
    <lineage>
        <taxon>Bacteria</taxon>
        <taxon>Pseudomonadati</taxon>
        <taxon>Pseudomonadota</taxon>
        <taxon>Alphaproteobacteria</taxon>
        <taxon>Hyphomicrobiales</taxon>
        <taxon>Stappiaceae</taxon>
        <taxon>Pseudovibrio</taxon>
    </lineage>
</organism>
<comment type="similarity">
    <text evidence="2">Belongs to the methyl-accepting chemotaxis (MCP) protein family.</text>
</comment>
<evidence type="ECO:0000256" key="3">
    <source>
        <dbReference type="PROSITE-ProRule" id="PRU00284"/>
    </source>
</evidence>
<evidence type="ECO:0000256" key="5">
    <source>
        <dbReference type="SAM" id="Phobius"/>
    </source>
</evidence>
<feature type="domain" description="Methyl-accepting transducer" evidence="6">
    <location>
        <begin position="408"/>
        <end position="644"/>
    </location>
</feature>
<dbReference type="InterPro" id="IPR003660">
    <property type="entry name" value="HAMP_dom"/>
</dbReference>
<keyword evidence="1 3" id="KW-0807">Transducer</keyword>
<dbReference type="GO" id="GO:0016020">
    <property type="term" value="C:membrane"/>
    <property type="evidence" value="ECO:0007669"/>
    <property type="project" value="InterPro"/>
</dbReference>
<dbReference type="SMART" id="SM00304">
    <property type="entry name" value="HAMP"/>
    <property type="match status" value="1"/>
</dbReference>
<evidence type="ECO:0000313" key="9">
    <source>
        <dbReference type="Proteomes" id="UP000076577"/>
    </source>
</evidence>